<dbReference type="PRINTS" id="PR00453">
    <property type="entry name" value="VWFADOMAIN"/>
</dbReference>
<feature type="compositionally biased region" description="Low complexity" evidence="2">
    <location>
        <begin position="1245"/>
        <end position="1278"/>
    </location>
</feature>
<feature type="compositionally biased region" description="Polar residues" evidence="2">
    <location>
        <begin position="1142"/>
        <end position="1151"/>
    </location>
</feature>
<dbReference type="SUPFAM" id="SSF53300">
    <property type="entry name" value="vWA-like"/>
    <property type="match status" value="2"/>
</dbReference>
<proteinExistence type="predicted"/>
<name>A0ABY7DUL8_MYAAR</name>
<gene>
    <name evidence="6" type="ORF">MAR_024914</name>
</gene>
<feature type="domain" description="VWFA" evidence="4">
    <location>
        <begin position="547"/>
        <end position="717"/>
    </location>
</feature>
<feature type="region of interest" description="Disordered" evidence="2">
    <location>
        <begin position="728"/>
        <end position="761"/>
    </location>
</feature>
<feature type="compositionally biased region" description="Low complexity" evidence="2">
    <location>
        <begin position="910"/>
        <end position="943"/>
    </location>
</feature>
<dbReference type="InterPro" id="IPR036465">
    <property type="entry name" value="vWFA_dom_sf"/>
</dbReference>
<feature type="compositionally biased region" description="Low complexity" evidence="2">
    <location>
        <begin position="816"/>
        <end position="887"/>
    </location>
</feature>
<feature type="domain" description="VWFA" evidence="4">
    <location>
        <begin position="1447"/>
        <end position="1617"/>
    </location>
</feature>
<feature type="region of interest" description="Disordered" evidence="2">
    <location>
        <begin position="794"/>
        <end position="1004"/>
    </location>
</feature>
<accession>A0ABY7DUL8</accession>
<dbReference type="PANTHER" id="PTHR24020:SF84">
    <property type="entry name" value="VWFA DOMAIN-CONTAINING PROTEIN"/>
    <property type="match status" value="1"/>
</dbReference>
<protein>
    <submittedName>
        <fullName evidence="6">COCA1-like protein</fullName>
    </submittedName>
</protein>
<dbReference type="SMART" id="SM00254">
    <property type="entry name" value="ShKT"/>
    <property type="match status" value="8"/>
</dbReference>
<keyword evidence="3" id="KW-0732">Signal</keyword>
<feature type="region of interest" description="Disordered" evidence="2">
    <location>
        <begin position="418"/>
        <end position="470"/>
    </location>
</feature>
<reference evidence="6" key="1">
    <citation type="submission" date="2022-11" db="EMBL/GenBank/DDBJ databases">
        <title>Centuries of genome instability and evolution in soft-shell clam transmissible cancer (bioRxiv).</title>
        <authorList>
            <person name="Hart S.F.M."/>
            <person name="Yonemitsu M.A."/>
            <person name="Giersch R.M."/>
            <person name="Beal B.F."/>
            <person name="Arriagada G."/>
            <person name="Davis B.W."/>
            <person name="Ostrander E.A."/>
            <person name="Goff S.P."/>
            <person name="Metzger M.J."/>
        </authorList>
    </citation>
    <scope>NUCLEOTIDE SEQUENCE</scope>
    <source>
        <strain evidence="6">MELC-2E11</strain>
        <tissue evidence="6">Siphon/mantle</tissue>
    </source>
</reference>
<dbReference type="CDD" id="cd01450">
    <property type="entry name" value="vWFA_subfamily_ECM"/>
    <property type="match status" value="1"/>
</dbReference>
<keyword evidence="7" id="KW-1185">Reference proteome</keyword>
<dbReference type="InterPro" id="IPR050525">
    <property type="entry name" value="ECM_Assembly_Org"/>
</dbReference>
<organism evidence="6 7">
    <name type="scientific">Mya arenaria</name>
    <name type="common">Soft-shell clam</name>
    <dbReference type="NCBI Taxonomy" id="6604"/>
    <lineage>
        <taxon>Eukaryota</taxon>
        <taxon>Metazoa</taxon>
        <taxon>Spiralia</taxon>
        <taxon>Lophotrochozoa</taxon>
        <taxon>Mollusca</taxon>
        <taxon>Bivalvia</taxon>
        <taxon>Autobranchia</taxon>
        <taxon>Heteroconchia</taxon>
        <taxon>Euheterodonta</taxon>
        <taxon>Imparidentia</taxon>
        <taxon>Neoheterodontei</taxon>
        <taxon>Myida</taxon>
        <taxon>Myoidea</taxon>
        <taxon>Myidae</taxon>
        <taxon>Mya</taxon>
    </lineage>
</organism>
<dbReference type="Gene3D" id="1.10.10.1940">
    <property type="match status" value="1"/>
</dbReference>
<evidence type="ECO:0000313" key="7">
    <source>
        <dbReference type="Proteomes" id="UP001164746"/>
    </source>
</evidence>
<feature type="compositionally biased region" description="Low complexity" evidence="2">
    <location>
        <begin position="1286"/>
        <end position="1323"/>
    </location>
</feature>
<evidence type="ECO:0000259" key="4">
    <source>
        <dbReference type="PROSITE" id="PS50234"/>
    </source>
</evidence>
<feature type="region of interest" description="Disordered" evidence="2">
    <location>
        <begin position="1356"/>
        <end position="1436"/>
    </location>
</feature>
<sequence>MGSKLVYIGCCIALLAVVGLAYQCNEANDHPLCRTLVLEEVCNGNLSSFGNRRCPFLCDQCSNNTNADGTTPTPVTGAFGGRICSDDWDCQDIGQIACRDPLANDFGFKSCGVMCEFCDEGTLTTEAPTTTTTTAEITTPNTYRCVEANDHPLCRTLVFEDVCRGNLSSFGNHRCPFLCEQCSNNDTDINGTAHSQVTGEFGGRICSDDWDCREIGQIACRDPLAKDFGFKSCGVMCEFCDEGTLTTEAPTTTTTTAEITTPNNGTCKTDDDPICEKLGPDVCEGGNYSAFGVLKCPFHCEQCTRNGSITTETNTTLTHFNTVVFNGRECFDDTLECKDIGHMVCEPPLEEFGRLHCQVYCEFCFENGTETPAPVTNTPVMTTTTAEKQTTTTAAITTAERVTTTQEPTTTAAAITTTTTGAKTTAGQDTTTQEPPTTTASMTTTTTAKTTAVASKETMPTSSVQPSPSVAVPAECVDDPLCRVIGMSVCEPPLLDFSRTKCRSFCEFCYNTSVPMVPQKITTTQKPTATPEIPDPMFFENCNTTAELVFILDSSSSVGDANFEQMREFAQNVTRRLKTEYLSLNVTVVTFSNTARVALKLSETADLNTILAQEGNVTYGHGGTNTHLALDLMMAQFNKDVNNPKVAILITDGSSFDQARTEQAAYNAKRDGVVLFVIGIGEDVNQNEIKQISSDPNEKYMFQVTNFAALQAINDQFHARKCIVPTDNTTTTTELPSTTTTPAPTTTVTQAPTETQAPQTETTVTVATLTVASKTPATETPPPVQTTLTEMTLPTSIKPGSIGTGGPVLSSSTAKPSSVSQVSPVTVTQQTESTVSPVVLTGSPSMPSKSPSPVETQAPTTTTGATVTVATVTVASETPATETPPSVQTSSTEMTLPPSIKPGSIGTGGPVLSSSTPKPSSVSQVSPITSVTQQTESTVSPVVLTGSPSMPSKSPAPVVTTTTVVQTSAQSTQAPTTTTTAPITQEPTTSTAVPATTSQASTTTTIKNTQSAISTTVEPTIITNAITNTAPSQSATTSTIKVSNTRASTTTTAAPSPSTEAPTTTKAATPSTKAPTTTMAQTPSTEAATITVATTPSTQTSTTTTAAPTPSTQAQTTTEEISPQTTTTAASISSTMAPSTTEEITSPSAVMTTLTTGTKPTTEKTQSTAPQTNTKPQTLTTTSSPVTTTTTATTAASSPKSSVASTTTLATPPSTQASTTTTASPSPSTQAPTTSEVNTPPTQPFSPSTQSPATSTTEKIIYSPTSSSSTTVAPPTVSQNTPEPQTSTSSAIVTTATTAATTAPSTKAPVTPVASTTTTAATTRAPMTTVSPVTTTSTETTIAQSTKVPVTTVASTTTVGSSKTPISTAAPVTTATTAATSPPSTELPVTTVASPATTAATTKAPISTAAPTSSSTATPVSTNTPGPTSPTKPQSMTTASCISKVADVVFVVDASGSIGLDDFDKTKQFIRSIVQTFDIDPLYTQVALIEYSTSARIEWKLGEKNNMTELLEAIDNINYSGGGTSTSEALELMRGEGFDGERPGAPDIAIVITDGLSKYPMLTKFQADRAKNESISMFSIGIGNQTDETELLAIASSNQFRFQVGDYSTLLKLDQTIAHMACGVILSTKHYIRTTTPTITIPAGCVDLSTECDSYPRDSCTDYEPYARKNCAKTCGFCEGVIVTARPCEDKLNNCMSYGTDMCFSKNQYDWVDANCRHFCGFCGDKTNIPVTTVAPISTTTTEPPCVDRLPNCGDYDADTCTNSAYRGFAEKNCRKFCGFCYIYHTAKPTLVNGHKCPAWKLPEECTLENKAGQCCPTPKCASGFKLTVQRNI</sequence>
<feature type="compositionally biased region" description="Low complexity" evidence="2">
    <location>
        <begin position="1087"/>
        <end position="1141"/>
    </location>
</feature>
<dbReference type="SMART" id="SM00327">
    <property type="entry name" value="VWA"/>
    <property type="match status" value="2"/>
</dbReference>
<evidence type="ECO:0000256" key="3">
    <source>
        <dbReference type="SAM" id="SignalP"/>
    </source>
</evidence>
<feature type="compositionally biased region" description="Low complexity" evidence="2">
    <location>
        <begin position="1356"/>
        <end position="1425"/>
    </location>
</feature>
<feature type="compositionally biased region" description="Low complexity" evidence="2">
    <location>
        <begin position="1152"/>
        <end position="1235"/>
    </location>
</feature>
<comment type="caution">
    <text evidence="1">Lacks conserved residue(s) required for the propagation of feature annotation.</text>
</comment>
<feature type="compositionally biased region" description="Low complexity" evidence="2">
    <location>
        <begin position="729"/>
        <end position="761"/>
    </location>
</feature>
<dbReference type="Gene3D" id="3.40.50.410">
    <property type="entry name" value="von Willebrand factor, type A domain"/>
    <property type="match status" value="2"/>
</dbReference>
<feature type="signal peptide" evidence="3">
    <location>
        <begin position="1"/>
        <end position="21"/>
    </location>
</feature>
<dbReference type="PROSITE" id="PS50234">
    <property type="entry name" value="VWFA"/>
    <property type="match status" value="2"/>
</dbReference>
<evidence type="ECO:0000256" key="1">
    <source>
        <dbReference type="PROSITE-ProRule" id="PRU01005"/>
    </source>
</evidence>
<dbReference type="EMBL" id="CP111014">
    <property type="protein sequence ID" value="WAR00542.1"/>
    <property type="molecule type" value="Genomic_DNA"/>
</dbReference>
<dbReference type="InterPro" id="IPR002035">
    <property type="entry name" value="VWF_A"/>
</dbReference>
<feature type="chain" id="PRO_5045268541" evidence="3">
    <location>
        <begin position="22"/>
        <end position="1833"/>
    </location>
</feature>
<evidence type="ECO:0000313" key="6">
    <source>
        <dbReference type="EMBL" id="WAR00542.1"/>
    </source>
</evidence>
<feature type="compositionally biased region" description="Polar residues" evidence="2">
    <location>
        <begin position="1031"/>
        <end position="1046"/>
    </location>
</feature>
<dbReference type="Pfam" id="PF01549">
    <property type="entry name" value="ShK"/>
    <property type="match status" value="3"/>
</dbReference>
<dbReference type="InterPro" id="IPR003582">
    <property type="entry name" value="ShKT_dom"/>
</dbReference>
<feature type="compositionally biased region" description="Low complexity" evidence="2">
    <location>
        <begin position="951"/>
        <end position="1004"/>
    </location>
</feature>
<feature type="region of interest" description="Disordered" evidence="2">
    <location>
        <begin position="1028"/>
        <end position="1323"/>
    </location>
</feature>
<feature type="domain" description="ShKT" evidence="5">
    <location>
        <begin position="1645"/>
        <end position="1678"/>
    </location>
</feature>
<dbReference type="PANTHER" id="PTHR24020">
    <property type="entry name" value="COLLAGEN ALPHA"/>
    <property type="match status" value="1"/>
</dbReference>
<evidence type="ECO:0000256" key="2">
    <source>
        <dbReference type="SAM" id="MobiDB-lite"/>
    </source>
</evidence>
<dbReference type="Pfam" id="PF00092">
    <property type="entry name" value="VWA"/>
    <property type="match status" value="2"/>
</dbReference>
<evidence type="ECO:0000259" key="5">
    <source>
        <dbReference type="PROSITE" id="PS51670"/>
    </source>
</evidence>
<dbReference type="Proteomes" id="UP001164746">
    <property type="component" value="Chromosome 3"/>
</dbReference>
<dbReference type="PROSITE" id="PS51670">
    <property type="entry name" value="SHKT"/>
    <property type="match status" value="1"/>
</dbReference>
<feature type="compositionally biased region" description="Low complexity" evidence="2">
    <location>
        <begin position="1047"/>
        <end position="1078"/>
    </location>
</feature>